<feature type="transmembrane region" description="Helical" evidence="2">
    <location>
        <begin position="12"/>
        <end position="38"/>
    </location>
</feature>
<evidence type="ECO:0000256" key="2">
    <source>
        <dbReference type="SAM" id="Phobius"/>
    </source>
</evidence>
<dbReference type="PANTHER" id="PTHR31876:SF26">
    <property type="entry name" value="PROTEIN LIKE COV 2"/>
    <property type="match status" value="1"/>
</dbReference>
<accession>A0A897MN20</accession>
<evidence type="ECO:0000313" key="3">
    <source>
        <dbReference type="EMBL" id="QSG01994.1"/>
    </source>
</evidence>
<dbReference type="EMBL" id="CP064786">
    <property type="protein sequence ID" value="QSG01994.1"/>
    <property type="molecule type" value="Genomic_DNA"/>
</dbReference>
<name>A0A897MN20_9EURY</name>
<dbReference type="AlphaFoldDB" id="A0A897MN20"/>
<keyword evidence="2" id="KW-0812">Transmembrane</keyword>
<keyword evidence="4" id="KW-1185">Reference proteome</keyword>
<dbReference type="Pfam" id="PF04367">
    <property type="entry name" value="DUF502"/>
    <property type="match status" value="1"/>
</dbReference>
<organism evidence="3 4">
    <name type="scientific">Natranaeroarchaeum sulfidigenes</name>
    <dbReference type="NCBI Taxonomy" id="2784880"/>
    <lineage>
        <taxon>Archaea</taxon>
        <taxon>Methanobacteriati</taxon>
        <taxon>Methanobacteriota</taxon>
        <taxon>Stenosarchaea group</taxon>
        <taxon>Halobacteria</taxon>
        <taxon>Halobacteriales</taxon>
        <taxon>Natronoarchaeaceae</taxon>
        <taxon>Natranaeroarchaeum</taxon>
    </lineage>
</organism>
<dbReference type="PANTHER" id="PTHR31876">
    <property type="entry name" value="COV-LIKE PROTEIN 1"/>
    <property type="match status" value="1"/>
</dbReference>
<gene>
    <name evidence="3" type="ORF">AArcS_0770</name>
</gene>
<protein>
    <submittedName>
        <fullName evidence="3">Putative membrane protein</fullName>
    </submittedName>
</protein>
<feature type="region of interest" description="Disordered" evidence="1">
    <location>
        <begin position="190"/>
        <end position="255"/>
    </location>
</feature>
<keyword evidence="2" id="KW-0472">Membrane</keyword>
<dbReference type="KEGG" id="hara:AArcS_0770"/>
<feature type="compositionally biased region" description="Basic and acidic residues" evidence="1">
    <location>
        <begin position="219"/>
        <end position="246"/>
    </location>
</feature>
<keyword evidence="2" id="KW-1133">Transmembrane helix</keyword>
<dbReference type="InterPro" id="IPR007462">
    <property type="entry name" value="COV1-like"/>
</dbReference>
<proteinExistence type="predicted"/>
<sequence length="255" mass="27688">MTTWKRDFGSGLVVLVPIIVTLWVVIWLAGFIAGLPFVAAIDGDLLATVGLGWLPTDLVRVIVTLLVFVLLVFAVGYLMRTALGGFAESALDDLVNRLPGLRVVYNASKMAAETALGGTDALQTPVKIEPWDDMRLTAFKTGKQTSDGREILFMPTAPNITTGFVIEVEPEDIQEVDERVEEALTRLLSAGFGDSNGNGPGRQSIGGIPIDVQEAADTEYGRLDPRRVSRDQEDKQGSDNRKHEDSTDVTIESDE</sequence>
<reference evidence="3" key="1">
    <citation type="submission" date="2020-11" db="EMBL/GenBank/DDBJ databases">
        <title>Carbohydrate-dependent, anaerobic sulfur respiration: A novel catabolism in halophilic archaea.</title>
        <authorList>
            <person name="Sorokin D.Y."/>
            <person name="Messina E."/>
            <person name="Smedile F."/>
            <person name="La Cono V."/>
            <person name="Hallsworth J.E."/>
            <person name="Yakimov M.M."/>
        </authorList>
    </citation>
    <scope>NUCLEOTIDE SEQUENCE</scope>
    <source>
        <strain evidence="3">AArc-S</strain>
    </source>
</reference>
<feature type="transmembrane region" description="Helical" evidence="2">
    <location>
        <begin position="58"/>
        <end position="79"/>
    </location>
</feature>
<evidence type="ECO:0000256" key="1">
    <source>
        <dbReference type="SAM" id="MobiDB-lite"/>
    </source>
</evidence>
<evidence type="ECO:0000313" key="4">
    <source>
        <dbReference type="Proteomes" id="UP000663586"/>
    </source>
</evidence>
<dbReference type="GeneID" id="70684154"/>
<dbReference type="Proteomes" id="UP000663586">
    <property type="component" value="Chromosome"/>
</dbReference>
<dbReference type="RefSeq" id="WP_375139631.1">
    <property type="nucleotide sequence ID" value="NZ_CP064786.1"/>
</dbReference>